<proteinExistence type="predicted"/>
<accession>A0A8C0X413</accession>
<sequence>MKVEELSLYSTPEGQSKYVEKPRTQLEESISQLRHQCDPYTSWCQTAMTFSKMHLLGFFRDLVLLVLLALLDFFLLEVGAILWDLYFKWLVHMGERLYGW</sequence>
<keyword evidence="1" id="KW-1133">Transmembrane helix</keyword>
<dbReference type="AlphaFoldDB" id="A0A8C0X413"/>
<organism evidence="2">
    <name type="scientific">Castor canadensis</name>
    <name type="common">American beaver</name>
    <dbReference type="NCBI Taxonomy" id="51338"/>
    <lineage>
        <taxon>Eukaryota</taxon>
        <taxon>Metazoa</taxon>
        <taxon>Chordata</taxon>
        <taxon>Craniata</taxon>
        <taxon>Vertebrata</taxon>
        <taxon>Euteleostomi</taxon>
        <taxon>Mammalia</taxon>
        <taxon>Eutheria</taxon>
        <taxon>Euarchontoglires</taxon>
        <taxon>Glires</taxon>
        <taxon>Rodentia</taxon>
        <taxon>Castorimorpha</taxon>
        <taxon>Castoridae</taxon>
        <taxon>Castor</taxon>
    </lineage>
</organism>
<dbReference type="InterPro" id="IPR033182">
    <property type="entry name" value="MIC26/MIC27_animal"/>
</dbReference>
<evidence type="ECO:0000256" key="1">
    <source>
        <dbReference type="SAM" id="Phobius"/>
    </source>
</evidence>
<name>A0A8C0X413_CASCN</name>
<dbReference type="PANTHER" id="PTHR14564">
    <property type="entry name" value="MICOS COMPLEX SUBUNIT MIC26 / MIC27 FAMILY MEMBER"/>
    <property type="match status" value="1"/>
</dbReference>
<feature type="transmembrane region" description="Helical" evidence="1">
    <location>
        <begin position="62"/>
        <end position="83"/>
    </location>
</feature>
<dbReference type="Ensembl" id="ENSCCNT00000025718.1">
    <property type="protein sequence ID" value="ENSCCNP00000019875.1"/>
    <property type="gene ID" value="ENSCCNG00000019915.1"/>
</dbReference>
<reference evidence="2" key="1">
    <citation type="submission" date="2023-09" db="UniProtKB">
        <authorList>
            <consortium name="Ensembl"/>
        </authorList>
    </citation>
    <scope>IDENTIFICATION</scope>
</reference>
<keyword evidence="1" id="KW-0812">Transmembrane</keyword>
<evidence type="ECO:0000313" key="2">
    <source>
        <dbReference type="Ensembl" id="ENSCCNP00000019875.1"/>
    </source>
</evidence>
<dbReference type="GO" id="GO:0042407">
    <property type="term" value="P:cristae formation"/>
    <property type="evidence" value="ECO:0007669"/>
    <property type="project" value="InterPro"/>
</dbReference>
<dbReference type="GO" id="GO:0061617">
    <property type="term" value="C:MICOS complex"/>
    <property type="evidence" value="ECO:0007669"/>
    <property type="project" value="InterPro"/>
</dbReference>
<keyword evidence="1" id="KW-0472">Membrane</keyword>
<protein>
    <submittedName>
        <fullName evidence="2">Uncharacterized protein</fullName>
    </submittedName>
</protein>